<evidence type="ECO:0000313" key="12">
    <source>
        <dbReference type="Proteomes" id="UP000694888"/>
    </source>
</evidence>
<comment type="similarity">
    <text evidence="3 10">Belongs to the damage-control phosphatase family. Sugar phosphate phosphatase III subfamily.</text>
</comment>
<comment type="function">
    <text evidence="8 10">Metal-dependent phosphatase that shows phosphatase activity against several substrates, including fructose-1-phosphate and fructose-6-phosphate. Its preference for fructose-1-phosphate, a strong glycating agent that causes DNA damage rather than a canonical yeast metabolite, suggests a damage-control function in hexose phosphate metabolism. Has also been shown to have O-methyltransferase activity that methylates glutamate residues of target proteins to form gamma-glutamyl methyl ester residues. Possibly methylates PCNA, suggesting it is involved in the DNA damage response.</text>
</comment>
<evidence type="ECO:0000256" key="3">
    <source>
        <dbReference type="ARBA" id="ARBA00009519"/>
    </source>
</evidence>
<dbReference type="Gene3D" id="3.40.50.10880">
    <property type="entry name" value="Uncharacterised protein PF01937, DUF89, domain 3"/>
    <property type="match status" value="1"/>
</dbReference>
<keyword evidence="10" id="KW-0808">Transferase</keyword>
<evidence type="ECO:0000259" key="11">
    <source>
        <dbReference type="Pfam" id="PF01937"/>
    </source>
</evidence>
<evidence type="ECO:0000256" key="5">
    <source>
        <dbReference type="ARBA" id="ARBA00022723"/>
    </source>
</evidence>
<evidence type="ECO:0000256" key="1">
    <source>
        <dbReference type="ARBA" id="ARBA00000807"/>
    </source>
</evidence>
<comment type="catalytic activity">
    <reaction evidence="2 10">
        <text>beta-D-fructose 1-phosphate + H2O = D-fructose + phosphate</text>
        <dbReference type="Rhea" id="RHEA:35603"/>
        <dbReference type="ChEBI" id="CHEBI:15377"/>
        <dbReference type="ChEBI" id="CHEBI:37721"/>
        <dbReference type="ChEBI" id="CHEBI:43474"/>
        <dbReference type="ChEBI" id="CHEBI:138881"/>
    </reaction>
</comment>
<dbReference type="InterPro" id="IPR039763">
    <property type="entry name" value="ARMT1"/>
</dbReference>
<feature type="domain" description="Damage-control phosphatase ARMT1-like metal-binding" evidence="11">
    <location>
        <begin position="15"/>
        <end position="222"/>
    </location>
</feature>
<gene>
    <name evidence="13" type="primary">LOC101845851</name>
</gene>
<dbReference type="InterPro" id="IPR036075">
    <property type="entry name" value="ARMT-1-like_metal-bd_sf"/>
</dbReference>
<evidence type="ECO:0000313" key="13">
    <source>
        <dbReference type="RefSeq" id="XP_012938349.1"/>
    </source>
</evidence>
<comment type="domain">
    <text evidence="10">Subfamily III proteins have a conserved RTxK motif about 40-50 residues from the C-terminus; the threonine may be replaced by serine or cysteine.</text>
</comment>
<keyword evidence="12" id="KW-1185">Reference proteome</keyword>
<keyword evidence="5 10" id="KW-0479">Metal-binding</keyword>
<dbReference type="PANTHER" id="PTHR12260:SF6">
    <property type="entry name" value="DAMAGE-CONTROL PHOSPHATASE ARMT1"/>
    <property type="match status" value="1"/>
</dbReference>
<keyword evidence="6 10" id="KW-0378">Hydrolase</keyword>
<protein>
    <recommendedName>
        <fullName evidence="10">Sugar phosphate phosphatase</fullName>
        <ecNumber evidence="10">2.1.1.-</ecNumber>
        <ecNumber evidence="10">3.1.3.-</ecNumber>
    </recommendedName>
</protein>
<name>A0ABM1A0I5_APLCA</name>
<sequence length="255" mass="28672">MASPSRIREVRGMTDDPLKQLSDLKPKLLVDDTDAVLKRLLDAAKAKGGQGGRVDIVMDNAGFELLSDWCLAEFLLSSGLATSVHFHIKAMPWFVSDVTEKDFNWTLHQMSAMNHIAMSQLAQKWKQRLNDKTWIIEVDNYWTMPNDYAQMEELNPALYQQLSQADLVIFKGDLNYRKLVGDLKWDYTTDFQTSLRGFLPAPLCALRALKSNSVTGLKKGQAEVAEKESSQWMVTGEWAVLSFSSGKTTSQPCAC</sequence>
<evidence type="ECO:0000256" key="2">
    <source>
        <dbReference type="ARBA" id="ARBA00001326"/>
    </source>
</evidence>
<evidence type="ECO:0000256" key="4">
    <source>
        <dbReference type="ARBA" id="ARBA00022596"/>
    </source>
</evidence>
<evidence type="ECO:0000256" key="7">
    <source>
        <dbReference type="ARBA" id="ARBA00023211"/>
    </source>
</evidence>
<dbReference type="EC" id="3.1.3.-" evidence="10"/>
<reference evidence="13" key="1">
    <citation type="submission" date="2025-08" db="UniProtKB">
        <authorList>
            <consortium name="RefSeq"/>
        </authorList>
    </citation>
    <scope>IDENTIFICATION</scope>
</reference>
<dbReference type="InterPro" id="IPR002791">
    <property type="entry name" value="ARMT1-like_metal-bd"/>
</dbReference>
<keyword evidence="10" id="KW-0489">Methyltransferase</keyword>
<comment type="cofactor">
    <cofactor evidence="10">
        <name>Mn(2+)</name>
        <dbReference type="ChEBI" id="CHEBI:29035"/>
    </cofactor>
    <cofactor evidence="10">
        <name>Ni(2+)</name>
        <dbReference type="ChEBI" id="CHEBI:49786"/>
    </cofactor>
</comment>
<comment type="catalytic activity">
    <reaction evidence="9 10">
        <text>beta-D-fructose 6-phosphate = dihydroxyacetone + D-glyceraldehyde 3-phosphate</text>
        <dbReference type="Rhea" id="RHEA:28002"/>
        <dbReference type="ChEBI" id="CHEBI:16016"/>
        <dbReference type="ChEBI" id="CHEBI:57634"/>
        <dbReference type="ChEBI" id="CHEBI:59776"/>
    </reaction>
</comment>
<dbReference type="SUPFAM" id="SSF111321">
    <property type="entry name" value="AF1104-like"/>
    <property type="match status" value="1"/>
</dbReference>
<comment type="catalytic activity">
    <reaction evidence="1 10">
        <text>L-glutamyl-[protein] + S-adenosyl-L-methionine = [protein]-L-glutamate 5-O-methyl ester + S-adenosyl-L-homocysteine</text>
        <dbReference type="Rhea" id="RHEA:24452"/>
        <dbReference type="Rhea" id="RHEA-COMP:10208"/>
        <dbReference type="Rhea" id="RHEA-COMP:10311"/>
        <dbReference type="ChEBI" id="CHEBI:29973"/>
        <dbReference type="ChEBI" id="CHEBI:57856"/>
        <dbReference type="ChEBI" id="CHEBI:59789"/>
        <dbReference type="ChEBI" id="CHEBI:82795"/>
    </reaction>
</comment>
<evidence type="ECO:0000256" key="6">
    <source>
        <dbReference type="ARBA" id="ARBA00022801"/>
    </source>
</evidence>
<dbReference type="Proteomes" id="UP000694888">
    <property type="component" value="Unplaced"/>
</dbReference>
<evidence type="ECO:0000256" key="9">
    <source>
        <dbReference type="ARBA" id="ARBA00048809"/>
    </source>
</evidence>
<accession>A0ABM1A0I5</accession>
<evidence type="ECO:0000256" key="10">
    <source>
        <dbReference type="RuleBase" id="RU367030"/>
    </source>
</evidence>
<dbReference type="GeneID" id="101845851"/>
<proteinExistence type="inferred from homology"/>
<keyword evidence="4" id="KW-0533">Nickel</keyword>
<dbReference type="Pfam" id="PF01937">
    <property type="entry name" value="ARMT1-like_dom"/>
    <property type="match status" value="1"/>
</dbReference>
<dbReference type="RefSeq" id="XP_012938349.1">
    <property type="nucleotide sequence ID" value="XM_013082895.1"/>
</dbReference>
<dbReference type="PANTHER" id="PTHR12260">
    <property type="entry name" value="DAMAGE-CONTROL PHOSPHATASE ARMT1"/>
    <property type="match status" value="1"/>
</dbReference>
<dbReference type="EC" id="2.1.1.-" evidence="10"/>
<organism evidence="12 13">
    <name type="scientific">Aplysia californica</name>
    <name type="common">California sea hare</name>
    <dbReference type="NCBI Taxonomy" id="6500"/>
    <lineage>
        <taxon>Eukaryota</taxon>
        <taxon>Metazoa</taxon>
        <taxon>Spiralia</taxon>
        <taxon>Lophotrochozoa</taxon>
        <taxon>Mollusca</taxon>
        <taxon>Gastropoda</taxon>
        <taxon>Heterobranchia</taxon>
        <taxon>Euthyneura</taxon>
        <taxon>Tectipleura</taxon>
        <taxon>Aplysiida</taxon>
        <taxon>Aplysioidea</taxon>
        <taxon>Aplysiidae</taxon>
        <taxon>Aplysia</taxon>
    </lineage>
</organism>
<evidence type="ECO:0000256" key="8">
    <source>
        <dbReference type="ARBA" id="ARBA00045980"/>
    </source>
</evidence>
<keyword evidence="7 10" id="KW-0464">Manganese</keyword>